<evidence type="ECO:0000313" key="3">
    <source>
        <dbReference type="EMBL" id="CAG7837097.1"/>
    </source>
</evidence>
<proteinExistence type="predicted"/>
<accession>A0A8J2LV24</accession>
<name>A0A8J2LV24_9HEXA</name>
<evidence type="ECO:0000256" key="1">
    <source>
        <dbReference type="SAM" id="MobiDB-lite"/>
    </source>
</evidence>
<evidence type="ECO:0000256" key="2">
    <source>
        <dbReference type="SAM" id="SignalP"/>
    </source>
</evidence>
<evidence type="ECO:0000313" key="4">
    <source>
        <dbReference type="Proteomes" id="UP000708208"/>
    </source>
</evidence>
<dbReference type="Proteomes" id="UP000708208">
    <property type="component" value="Unassembled WGS sequence"/>
</dbReference>
<feature type="chain" id="PRO_5035243093" evidence="2">
    <location>
        <begin position="19"/>
        <end position="445"/>
    </location>
</feature>
<sequence length="445" mass="49320">MKFLGSFALLIGVGSSLARIIYSNENESNEVPSSGQLSASGLEKPDIYDNDIQNLEAEESPKNTLKNSTLKDSLITEIDNDDSATPLSAVETSGGVEENSVIKVEARNIPTMNVLAQTTTTENSLETDNEPKSFTVPTKQNKYLQRRNYSSTLDFNYDLEKSESSNNNIDSQDFLAEDASSKNVTINVNKAGQGDDYLKQNENSSLWIAQFDPMSNSTVTLKEEFNNSTEGTLSFQGTKPPVNGTTKKSLCKSQENISSQEFEDFVYAMGLPSPGDSLIGPHPTQIAQNVRGDGEDIEYVLTIEISNYMNRSIASFQVLDQHNASYFTPPELIHPKAKEVFMFYEPSCCFPFAAFSFEIMGTETRLVAYGESSYFKALGLAFLPEGVSLQQYYSNKAKFGEYLLMWQTEKVRSINVGKDNFHARATMSGAFNCVVKIEIIEVPKC</sequence>
<feature type="signal peptide" evidence="2">
    <location>
        <begin position="1"/>
        <end position="18"/>
    </location>
</feature>
<protein>
    <submittedName>
        <fullName evidence="3">Uncharacterized protein</fullName>
    </submittedName>
</protein>
<keyword evidence="4" id="KW-1185">Reference proteome</keyword>
<dbReference type="EMBL" id="CAJVCH010571286">
    <property type="protein sequence ID" value="CAG7837097.1"/>
    <property type="molecule type" value="Genomic_DNA"/>
</dbReference>
<comment type="caution">
    <text evidence="3">The sequence shown here is derived from an EMBL/GenBank/DDBJ whole genome shotgun (WGS) entry which is preliminary data.</text>
</comment>
<organism evidence="3 4">
    <name type="scientific">Allacma fusca</name>
    <dbReference type="NCBI Taxonomy" id="39272"/>
    <lineage>
        <taxon>Eukaryota</taxon>
        <taxon>Metazoa</taxon>
        <taxon>Ecdysozoa</taxon>
        <taxon>Arthropoda</taxon>
        <taxon>Hexapoda</taxon>
        <taxon>Collembola</taxon>
        <taxon>Symphypleona</taxon>
        <taxon>Sminthuridae</taxon>
        <taxon>Allacma</taxon>
    </lineage>
</organism>
<keyword evidence="2" id="KW-0732">Signal</keyword>
<gene>
    <name evidence="3" type="ORF">AFUS01_LOCUS46260</name>
</gene>
<feature type="region of interest" description="Disordered" evidence="1">
    <location>
        <begin position="229"/>
        <end position="248"/>
    </location>
</feature>
<reference evidence="3" key="1">
    <citation type="submission" date="2021-06" db="EMBL/GenBank/DDBJ databases">
        <authorList>
            <person name="Hodson N. C."/>
            <person name="Mongue J. A."/>
            <person name="Jaron S. K."/>
        </authorList>
    </citation>
    <scope>NUCLEOTIDE SEQUENCE</scope>
</reference>
<dbReference type="AlphaFoldDB" id="A0A8J2LV24"/>